<protein>
    <submittedName>
        <fullName evidence="1">Uncharacterized protein</fullName>
    </submittedName>
</protein>
<sequence length="65" mass="7524">MHPEAHLALYRVHNTELRFHTESLRLARRTARRQELRSKLGWTLIECGLRLVPARVGQAHAARTA</sequence>
<accession>A0ABY9HHR3</accession>
<proteinExistence type="predicted"/>
<dbReference type="RefSeq" id="WP_306053968.1">
    <property type="nucleotide sequence ID" value="NZ_CP120997.1"/>
</dbReference>
<gene>
    <name evidence="1" type="ORF">P8A18_11740</name>
</gene>
<dbReference type="Proteomes" id="UP001239522">
    <property type="component" value="Chromosome"/>
</dbReference>
<dbReference type="EMBL" id="CP120997">
    <property type="protein sequence ID" value="WLQ34072.1"/>
    <property type="molecule type" value="Genomic_DNA"/>
</dbReference>
<organism evidence="1 2">
    <name type="scientific">Streptomyces castrisilvae</name>
    <dbReference type="NCBI Taxonomy" id="3033811"/>
    <lineage>
        <taxon>Bacteria</taxon>
        <taxon>Bacillati</taxon>
        <taxon>Actinomycetota</taxon>
        <taxon>Actinomycetes</taxon>
        <taxon>Kitasatosporales</taxon>
        <taxon>Streptomycetaceae</taxon>
        <taxon>Streptomyces</taxon>
    </lineage>
</organism>
<keyword evidence="2" id="KW-1185">Reference proteome</keyword>
<reference evidence="1 2" key="1">
    <citation type="submission" date="2023-03" db="EMBL/GenBank/DDBJ databases">
        <title>Isolation and description of six Streptomyces strains from soil environments, able to metabolize different microbial glucans.</title>
        <authorList>
            <person name="Widen T."/>
            <person name="Larsbrink J."/>
        </authorList>
    </citation>
    <scope>NUCLEOTIDE SEQUENCE [LARGE SCALE GENOMIC DNA]</scope>
    <source>
        <strain evidence="1 2">Mut1</strain>
    </source>
</reference>
<evidence type="ECO:0000313" key="1">
    <source>
        <dbReference type="EMBL" id="WLQ34072.1"/>
    </source>
</evidence>
<evidence type="ECO:0000313" key="2">
    <source>
        <dbReference type="Proteomes" id="UP001239522"/>
    </source>
</evidence>
<name>A0ABY9HHR3_9ACTN</name>